<name>A0A240UI33_9BURK</name>
<dbReference type="RefSeq" id="WP_086928936.1">
    <property type="nucleotide sequence ID" value="NZ_CP021363.1"/>
</dbReference>
<evidence type="ECO:0000313" key="2">
    <source>
        <dbReference type="Proteomes" id="UP000194440"/>
    </source>
</evidence>
<gene>
    <name evidence="1" type="ORF">CBP36_19550</name>
</gene>
<sequence length="174" mass="18940">MDLPLLNLILLASKQVAEDGFNRISIGDTGVSADESIPDLEGCYCSWEIYVESSVFYLLGYYQDATVCNMQCPPCSISALAATLSSPRQNNITKDGENRTSPYTWHGFALVEGESLAEKSPYGNSFLDVLGEHFPEMIAQESHIKMADVIKECLPAQGAAQAAATPPKTRMLRA</sequence>
<dbReference type="EMBL" id="CP021367">
    <property type="protein sequence ID" value="ART61164.1"/>
    <property type="molecule type" value="Genomic_DNA"/>
</dbReference>
<proteinExistence type="predicted"/>
<keyword evidence="2" id="KW-1185">Reference proteome</keyword>
<evidence type="ECO:0000313" key="1">
    <source>
        <dbReference type="EMBL" id="ART61164.1"/>
    </source>
</evidence>
<reference evidence="1" key="1">
    <citation type="submission" date="2017-05" db="EMBL/GenBank/DDBJ databases">
        <title>Polyphasic characterization of four soil-derived phenanthrene-degrading Acidovorax strains and proposal of Acidovorax phenanthrenivorans sp. nov.</title>
        <authorList>
            <person name="Singleton D."/>
            <person name="Lee J."/>
            <person name="Dickey A.N."/>
            <person name="Stroud A."/>
            <person name="Scholl E.H."/>
            <person name="Wright F.A."/>
            <person name="Aitken M.D."/>
        </authorList>
    </citation>
    <scope>NUCLEOTIDE SEQUENCE</scope>
    <source>
        <strain evidence="1">P4</strain>
        <plasmid evidence="1">pACP4.1</plasmid>
    </source>
</reference>
<accession>A0A240UI33</accession>
<dbReference type="AlphaFoldDB" id="A0A240UI33"/>
<geneLocation type="plasmid" evidence="1 2">
    <name>pACP4.1</name>
</geneLocation>
<protein>
    <submittedName>
        <fullName evidence="1">Uncharacterized protein</fullName>
    </submittedName>
</protein>
<dbReference type="KEGG" id="acip:CBP36_19550"/>
<organism evidence="1 2">
    <name type="scientific">Acidovorax carolinensis</name>
    <dbReference type="NCBI Taxonomy" id="553814"/>
    <lineage>
        <taxon>Bacteria</taxon>
        <taxon>Pseudomonadati</taxon>
        <taxon>Pseudomonadota</taxon>
        <taxon>Betaproteobacteria</taxon>
        <taxon>Burkholderiales</taxon>
        <taxon>Comamonadaceae</taxon>
        <taxon>Acidovorax</taxon>
    </lineage>
</organism>
<dbReference type="Proteomes" id="UP000194440">
    <property type="component" value="Plasmid pACP4.1"/>
</dbReference>
<keyword evidence="1" id="KW-0614">Plasmid</keyword>